<accession>A0A1Y5Y8G5</accession>
<dbReference type="SUPFAM" id="SSF52540">
    <property type="entry name" value="P-loop containing nucleoside triphosphate hydrolases"/>
    <property type="match status" value="1"/>
</dbReference>
<dbReference type="SUPFAM" id="SSF46894">
    <property type="entry name" value="C-terminal effector domain of the bipartite response regulators"/>
    <property type="match status" value="1"/>
</dbReference>
<proteinExistence type="predicted"/>
<dbReference type="GO" id="GO:0005737">
    <property type="term" value="C:cytoplasm"/>
    <property type="evidence" value="ECO:0007669"/>
    <property type="project" value="TreeGrafter"/>
</dbReference>
<dbReference type="InterPro" id="IPR041664">
    <property type="entry name" value="AAA_16"/>
</dbReference>
<evidence type="ECO:0000259" key="3">
    <source>
        <dbReference type="PROSITE" id="PS50043"/>
    </source>
</evidence>
<evidence type="ECO:0000313" key="4">
    <source>
        <dbReference type="EMBL" id="SMD26435.1"/>
    </source>
</evidence>
<gene>
    <name evidence="4" type="ORF">SAMN05661093_10018</name>
</gene>
<dbReference type="InterPro" id="IPR027417">
    <property type="entry name" value="P-loop_NTPase"/>
</dbReference>
<keyword evidence="5" id="KW-1185">Reference proteome</keyword>
<dbReference type="GO" id="GO:0006355">
    <property type="term" value="P:regulation of DNA-templated transcription"/>
    <property type="evidence" value="ECO:0007669"/>
    <property type="project" value="InterPro"/>
</dbReference>
<dbReference type="Pfam" id="PF00196">
    <property type="entry name" value="GerE"/>
    <property type="match status" value="1"/>
</dbReference>
<evidence type="ECO:0000256" key="1">
    <source>
        <dbReference type="ARBA" id="ARBA00022741"/>
    </source>
</evidence>
<dbReference type="RefSeq" id="WP_084434184.1">
    <property type="nucleotide sequence ID" value="NZ_FWXV01000014.1"/>
</dbReference>
<dbReference type="SMART" id="SM00421">
    <property type="entry name" value="HTH_LUXR"/>
    <property type="match status" value="1"/>
</dbReference>
<dbReference type="GO" id="GO:0005524">
    <property type="term" value="F:ATP binding"/>
    <property type="evidence" value="ECO:0007669"/>
    <property type="project" value="UniProtKB-KW"/>
</dbReference>
<keyword evidence="1" id="KW-0547">Nucleotide-binding</keyword>
<feature type="domain" description="HTH luxR-type" evidence="3">
    <location>
        <begin position="853"/>
        <end position="916"/>
    </location>
</feature>
<dbReference type="AlphaFoldDB" id="A0A1Y5Y8G5"/>
<dbReference type="Proteomes" id="UP000192674">
    <property type="component" value="Unassembled WGS sequence"/>
</dbReference>
<sequence length="916" mass="98052">MLSLFDRESELASLVADAQAIAHGQSGLVVIEGAAGLGKTTLVEAFSDELGQVLPEACVLRARCDELERDFPFGVVRQLFESLVADWPEQQAEQMFSGPAEPATHVFSSVPCVGEANALGDAPRTVLHALFRLTLRIAAMAPLVLVVDDLQKADLPSLRWLRYLVRKTTRSRVLVVLTVRSGEEDDSLRILDPGPECRILRLERFSEQQVVDVLTASLPFSARPELVASCARLTGGNPVLVQALITSMSAGFDPVTSLSTSVVTRFAGFVQSWLDTVSEQTRDFAAALAVLGSADDDVAVGRLAELSDGASVRAEDQLRELGLLAAGTELRWAHPLGREAVLGGLAPGRRKSLHLSAARYLFEQDADPERICAHLLNVPAPQEPWVAGTLLRAASDAAMRGAPDSVVRYLGRALEEQLSDGERLAAELDLGLAEAVQRPAHAWRRLTGVLERVTDPVVRATTAEVLADVLLREGRPADAEAVLSQVSTELAPVDRELALRLDAVRLAGQVLHGATEPLLGELEKAGTGETPGERAMLAVLAAVAVVAPGWDAERVAALAERALARGVADLPPFTVQHAVRALAAAGSAANAARYCDEAIRHATRARAVLGLVTLIDARSRIALLTGDLDEARKLNEEAMVNLPLEHWGRLRHIPLATRMAVFTERGEIEAAGQVADDLLDLPAVVDVRLECAYVRAAQGWPRDALRLALEYAQAHPWEGQPAQLLAARLHAELGETEPAQRLATQAWEQANAWGTARAIGAALRTLGELASGQVAVDLLTRSAEVLDTTETRLEMAKSLLSLATAQARQGRASVARRTFKAARAEAEWCRASGLADAARAGMMSAGARPRSRAVTGIEALTAGERRVADRAASGQSNRDIAAALHLTLRTVETHLSAVYRKLGISSRTQLADVLRP</sequence>
<evidence type="ECO:0000256" key="2">
    <source>
        <dbReference type="ARBA" id="ARBA00022840"/>
    </source>
</evidence>
<dbReference type="InterPro" id="IPR016032">
    <property type="entry name" value="Sig_transdc_resp-reg_C-effctor"/>
</dbReference>
<protein>
    <submittedName>
        <fullName evidence="4">Regulatory protein, luxR family</fullName>
    </submittedName>
</protein>
<dbReference type="GO" id="GO:0004016">
    <property type="term" value="F:adenylate cyclase activity"/>
    <property type="evidence" value="ECO:0007669"/>
    <property type="project" value="TreeGrafter"/>
</dbReference>
<dbReference type="Gene3D" id="1.10.10.10">
    <property type="entry name" value="Winged helix-like DNA-binding domain superfamily/Winged helix DNA-binding domain"/>
    <property type="match status" value="1"/>
</dbReference>
<dbReference type="PANTHER" id="PTHR16305">
    <property type="entry name" value="TESTICULAR SOLUBLE ADENYLYL CYCLASE"/>
    <property type="match status" value="1"/>
</dbReference>
<dbReference type="InterPro" id="IPR000792">
    <property type="entry name" value="Tscrpt_reg_LuxR_C"/>
</dbReference>
<dbReference type="CDD" id="cd06170">
    <property type="entry name" value="LuxR_C_like"/>
    <property type="match status" value="1"/>
</dbReference>
<name>A0A1Y5Y8G5_KIBAR</name>
<dbReference type="Gene3D" id="3.40.50.300">
    <property type="entry name" value="P-loop containing nucleotide triphosphate hydrolases"/>
    <property type="match status" value="1"/>
</dbReference>
<dbReference type="PANTHER" id="PTHR16305:SF35">
    <property type="entry name" value="TRANSCRIPTIONAL ACTIVATOR DOMAIN"/>
    <property type="match status" value="1"/>
</dbReference>
<reference evidence="4 5" key="1">
    <citation type="submission" date="2017-04" db="EMBL/GenBank/DDBJ databases">
        <authorList>
            <person name="Afonso C.L."/>
            <person name="Miller P.J."/>
            <person name="Scott M.A."/>
            <person name="Spackman E."/>
            <person name="Goraichik I."/>
            <person name="Dimitrov K.M."/>
            <person name="Suarez D.L."/>
            <person name="Swayne D.E."/>
        </authorList>
    </citation>
    <scope>NUCLEOTIDE SEQUENCE [LARGE SCALE GENOMIC DNA]</scope>
    <source>
        <strain evidence="4 5">DSM 43828</strain>
    </source>
</reference>
<keyword evidence="2" id="KW-0067">ATP-binding</keyword>
<organism evidence="4 5">
    <name type="scientific">Kibdelosporangium aridum</name>
    <dbReference type="NCBI Taxonomy" id="2030"/>
    <lineage>
        <taxon>Bacteria</taxon>
        <taxon>Bacillati</taxon>
        <taxon>Actinomycetota</taxon>
        <taxon>Actinomycetes</taxon>
        <taxon>Pseudonocardiales</taxon>
        <taxon>Pseudonocardiaceae</taxon>
        <taxon>Kibdelosporangium</taxon>
    </lineage>
</organism>
<dbReference type="Pfam" id="PF13191">
    <property type="entry name" value="AAA_16"/>
    <property type="match status" value="1"/>
</dbReference>
<dbReference type="OrthoDB" id="3178131at2"/>
<dbReference type="EMBL" id="FWXV01000014">
    <property type="protein sequence ID" value="SMD26435.1"/>
    <property type="molecule type" value="Genomic_DNA"/>
</dbReference>
<dbReference type="PRINTS" id="PR00038">
    <property type="entry name" value="HTHLUXR"/>
</dbReference>
<dbReference type="PROSITE" id="PS00622">
    <property type="entry name" value="HTH_LUXR_1"/>
    <property type="match status" value="1"/>
</dbReference>
<dbReference type="GO" id="GO:0003677">
    <property type="term" value="F:DNA binding"/>
    <property type="evidence" value="ECO:0007669"/>
    <property type="project" value="InterPro"/>
</dbReference>
<dbReference type="InterPro" id="IPR036388">
    <property type="entry name" value="WH-like_DNA-bd_sf"/>
</dbReference>
<dbReference type="PROSITE" id="PS50043">
    <property type="entry name" value="HTH_LUXR_2"/>
    <property type="match status" value="1"/>
</dbReference>
<evidence type="ECO:0000313" key="5">
    <source>
        <dbReference type="Proteomes" id="UP000192674"/>
    </source>
</evidence>